<evidence type="ECO:0000313" key="1">
    <source>
        <dbReference type="EMBL" id="EET05748.1"/>
    </source>
</evidence>
<dbReference type="Proteomes" id="UP000001812">
    <property type="component" value="Chromosome II"/>
</dbReference>
<evidence type="ECO:0008006" key="2">
    <source>
        <dbReference type="Google" id="ProtNLM"/>
    </source>
</evidence>
<sequence length="219" mass="23723">MSEIEAKPDIRGRSSVPDKAGSVVGALPDGVYVVECGGAKLRCRRAFSCLVEPRIGDRVVVCGADSRCVYVIAILARPNAHGVQLRVEGDLVLEATRRVCVTSGDALRLASREQLSIETQRLTMSARQAALTSEKTTLTSAAFDGRLGKIRLIGRLLETVMEHVAQSCRSSFRTVETVEHLRASHIDHAAAESMRMHAKHTLLTAETLTKIDAAQIHLG</sequence>
<dbReference type="RefSeq" id="WP_004529732.1">
    <property type="nucleotide sequence ID" value="NZ_CM000833.1"/>
</dbReference>
<name>A0A0E1VXV6_BURPE</name>
<proteinExistence type="predicted"/>
<protein>
    <recommendedName>
        <fullName evidence="2">Type VI secretion protein</fullName>
    </recommendedName>
</protein>
<dbReference type="HOGENOM" id="CLU_102202_0_0_4"/>
<gene>
    <name evidence="1" type="ORF">BURPS1710A_A2746</name>
</gene>
<dbReference type="EMBL" id="CM000833">
    <property type="protein sequence ID" value="EET05748.1"/>
    <property type="molecule type" value="Genomic_DNA"/>
</dbReference>
<reference evidence="1" key="1">
    <citation type="submission" date="2009-05" db="EMBL/GenBank/DDBJ databases">
        <authorList>
            <person name="Harkins D.M."/>
            <person name="DeShazer D."/>
            <person name="Woods D.E."/>
            <person name="Brinkac L.M."/>
            <person name="Brown K.A."/>
            <person name="Hung G.C."/>
            <person name="Tuanyok A."/>
            <person name="Zhang B."/>
            <person name="Nierman W.C."/>
        </authorList>
    </citation>
    <scope>NUCLEOTIDE SEQUENCE [LARGE SCALE GENOMIC DNA]</scope>
    <source>
        <strain evidence="1">1710a</strain>
    </source>
</reference>
<dbReference type="AlphaFoldDB" id="A0A0E1VXV6"/>
<accession>A0A0E1VXV6</accession>
<dbReference type="Pfam" id="PF12059">
    <property type="entry name" value="DUF3540"/>
    <property type="match status" value="1"/>
</dbReference>
<organism evidence="1">
    <name type="scientific">Burkholderia pseudomallei 1710a</name>
    <dbReference type="NCBI Taxonomy" id="320371"/>
    <lineage>
        <taxon>Bacteria</taxon>
        <taxon>Pseudomonadati</taxon>
        <taxon>Pseudomonadota</taxon>
        <taxon>Betaproteobacteria</taxon>
        <taxon>Burkholderiales</taxon>
        <taxon>Burkholderiaceae</taxon>
        <taxon>Burkholderia</taxon>
        <taxon>pseudomallei group</taxon>
    </lineage>
</organism>
<dbReference type="InterPro" id="IPR021927">
    <property type="entry name" value="DUF3540"/>
</dbReference>